<evidence type="ECO:0008006" key="6">
    <source>
        <dbReference type="Google" id="ProtNLM"/>
    </source>
</evidence>
<dbReference type="Pfam" id="PF13229">
    <property type="entry name" value="Beta_helix"/>
    <property type="match status" value="1"/>
</dbReference>
<evidence type="ECO:0000259" key="2">
    <source>
        <dbReference type="Pfam" id="PF13229"/>
    </source>
</evidence>
<evidence type="ECO:0000259" key="1">
    <source>
        <dbReference type="Pfam" id="PF00646"/>
    </source>
</evidence>
<evidence type="ECO:0000313" key="3">
    <source>
        <dbReference type="EMBL" id="EKX44891.1"/>
    </source>
</evidence>
<dbReference type="KEGG" id="gtt:GUITHDRAFT_139497"/>
<name>L1J8P9_GUITC</name>
<dbReference type="SUPFAM" id="SSF81383">
    <property type="entry name" value="F-box domain"/>
    <property type="match status" value="1"/>
</dbReference>
<dbReference type="InterPro" id="IPR036047">
    <property type="entry name" value="F-box-like_dom_sf"/>
</dbReference>
<evidence type="ECO:0000313" key="4">
    <source>
        <dbReference type="EnsemblProtists" id="EKX44891"/>
    </source>
</evidence>
<dbReference type="EMBL" id="JH993002">
    <property type="protein sequence ID" value="EKX44891.1"/>
    <property type="molecule type" value="Genomic_DNA"/>
</dbReference>
<protein>
    <recommendedName>
        <fullName evidence="6">F-box domain-containing protein</fullName>
    </recommendedName>
</protein>
<dbReference type="Pfam" id="PF00646">
    <property type="entry name" value="F-box"/>
    <property type="match status" value="1"/>
</dbReference>
<proteinExistence type="predicted"/>
<feature type="domain" description="F-box" evidence="1">
    <location>
        <begin position="5"/>
        <end position="43"/>
    </location>
</feature>
<dbReference type="EnsemblProtists" id="EKX44891">
    <property type="protein sequence ID" value="EKX44891"/>
    <property type="gene ID" value="GUITHDRAFT_139497"/>
</dbReference>
<accession>L1J8P9</accession>
<dbReference type="InterPro" id="IPR001810">
    <property type="entry name" value="F-box_dom"/>
</dbReference>
<dbReference type="Proteomes" id="UP000011087">
    <property type="component" value="Unassembled WGS sequence"/>
</dbReference>
<dbReference type="InterPro" id="IPR039448">
    <property type="entry name" value="Beta_helix"/>
</dbReference>
<evidence type="ECO:0000313" key="5">
    <source>
        <dbReference type="Proteomes" id="UP000011087"/>
    </source>
</evidence>
<organism evidence="3">
    <name type="scientific">Guillardia theta (strain CCMP2712)</name>
    <name type="common">Cryptophyte</name>
    <dbReference type="NCBI Taxonomy" id="905079"/>
    <lineage>
        <taxon>Eukaryota</taxon>
        <taxon>Cryptophyceae</taxon>
        <taxon>Pyrenomonadales</taxon>
        <taxon>Geminigeraceae</taxon>
        <taxon>Guillardia</taxon>
    </lineage>
</organism>
<dbReference type="HOGENOM" id="CLU_648046_0_0_1"/>
<dbReference type="PaxDb" id="55529-EKX44891"/>
<sequence>MFEVLDDDALGKVMEQCNMVDVLLFACSCQRMRMICDGEELWRRKCLECGLRRSSSLWVTEDCESRVGGGGGEGEGEIVSSRRQCLEYFKLNIFEGRRYVEVRGGTEGLLDAMTRCQQECVLLLHPGYYSGSWKIKANTVIIGLNRKSVVLENLQTLGNDIEVNNVTIGNSHAGAAESSNVEYSFHSQHHGTIIRNCDIKGDGGILSAEDSSCLVENCDFETACVSFKGNGVIRDSMFVHQASQRQRYQKSPSIIFYGRGNQLLNSVVHGKYISVLATAGSHCEVGQCNIKAGTYGIFVNGSKSKATKLTINESWYIPSFSVYNFLSSSCLTWFCRVHGCNGAGIYVKGSAAGDIEETNLFKNLIGILVEGWDLPYMKHHRISDRETKTRPRPSINLSGCFLSGNRRNIETISKDHISRSWDLQ</sequence>
<reference evidence="3 5" key="1">
    <citation type="journal article" date="2012" name="Nature">
        <title>Algal genomes reveal evolutionary mosaicism and the fate of nucleomorphs.</title>
        <authorList>
            <consortium name="DOE Joint Genome Institute"/>
            <person name="Curtis B.A."/>
            <person name="Tanifuji G."/>
            <person name="Burki F."/>
            <person name="Gruber A."/>
            <person name="Irimia M."/>
            <person name="Maruyama S."/>
            <person name="Arias M.C."/>
            <person name="Ball S.G."/>
            <person name="Gile G.H."/>
            <person name="Hirakawa Y."/>
            <person name="Hopkins J.F."/>
            <person name="Kuo A."/>
            <person name="Rensing S.A."/>
            <person name="Schmutz J."/>
            <person name="Symeonidi A."/>
            <person name="Elias M."/>
            <person name="Eveleigh R.J."/>
            <person name="Herman E.K."/>
            <person name="Klute M.J."/>
            <person name="Nakayama T."/>
            <person name="Obornik M."/>
            <person name="Reyes-Prieto A."/>
            <person name="Armbrust E.V."/>
            <person name="Aves S.J."/>
            <person name="Beiko R.G."/>
            <person name="Coutinho P."/>
            <person name="Dacks J.B."/>
            <person name="Durnford D.G."/>
            <person name="Fast N.M."/>
            <person name="Green B.R."/>
            <person name="Grisdale C.J."/>
            <person name="Hempel F."/>
            <person name="Henrissat B."/>
            <person name="Hoppner M.P."/>
            <person name="Ishida K."/>
            <person name="Kim E."/>
            <person name="Koreny L."/>
            <person name="Kroth P.G."/>
            <person name="Liu Y."/>
            <person name="Malik S.B."/>
            <person name="Maier U.G."/>
            <person name="McRose D."/>
            <person name="Mock T."/>
            <person name="Neilson J.A."/>
            <person name="Onodera N.T."/>
            <person name="Poole A.M."/>
            <person name="Pritham E.J."/>
            <person name="Richards T.A."/>
            <person name="Rocap G."/>
            <person name="Roy S.W."/>
            <person name="Sarai C."/>
            <person name="Schaack S."/>
            <person name="Shirato S."/>
            <person name="Slamovits C.H."/>
            <person name="Spencer D.F."/>
            <person name="Suzuki S."/>
            <person name="Worden A.Z."/>
            <person name="Zauner S."/>
            <person name="Barry K."/>
            <person name="Bell C."/>
            <person name="Bharti A.K."/>
            <person name="Crow J.A."/>
            <person name="Grimwood J."/>
            <person name="Kramer R."/>
            <person name="Lindquist E."/>
            <person name="Lucas S."/>
            <person name="Salamov A."/>
            <person name="McFadden G.I."/>
            <person name="Lane C.E."/>
            <person name="Keeling P.J."/>
            <person name="Gray M.W."/>
            <person name="Grigoriev I.V."/>
            <person name="Archibald J.M."/>
        </authorList>
    </citation>
    <scope>NUCLEOTIDE SEQUENCE</scope>
    <source>
        <strain evidence="3 5">CCMP2712</strain>
    </source>
</reference>
<gene>
    <name evidence="3" type="ORF">GUITHDRAFT_139497</name>
</gene>
<dbReference type="RefSeq" id="XP_005831871.1">
    <property type="nucleotide sequence ID" value="XM_005831814.1"/>
</dbReference>
<dbReference type="SUPFAM" id="SSF51126">
    <property type="entry name" value="Pectin lyase-like"/>
    <property type="match status" value="1"/>
</dbReference>
<dbReference type="InterPro" id="IPR011050">
    <property type="entry name" value="Pectin_lyase_fold/virulence"/>
</dbReference>
<reference evidence="4" key="3">
    <citation type="submission" date="2016-03" db="UniProtKB">
        <authorList>
            <consortium name="EnsemblProtists"/>
        </authorList>
    </citation>
    <scope>IDENTIFICATION</scope>
</reference>
<reference evidence="5" key="2">
    <citation type="submission" date="2012-11" db="EMBL/GenBank/DDBJ databases">
        <authorList>
            <person name="Kuo A."/>
            <person name="Curtis B.A."/>
            <person name="Tanifuji G."/>
            <person name="Burki F."/>
            <person name="Gruber A."/>
            <person name="Irimia M."/>
            <person name="Maruyama S."/>
            <person name="Arias M.C."/>
            <person name="Ball S.G."/>
            <person name="Gile G.H."/>
            <person name="Hirakawa Y."/>
            <person name="Hopkins J.F."/>
            <person name="Rensing S.A."/>
            <person name="Schmutz J."/>
            <person name="Symeonidi A."/>
            <person name="Elias M."/>
            <person name="Eveleigh R.J."/>
            <person name="Herman E.K."/>
            <person name="Klute M.J."/>
            <person name="Nakayama T."/>
            <person name="Obornik M."/>
            <person name="Reyes-Prieto A."/>
            <person name="Armbrust E.V."/>
            <person name="Aves S.J."/>
            <person name="Beiko R.G."/>
            <person name="Coutinho P."/>
            <person name="Dacks J.B."/>
            <person name="Durnford D.G."/>
            <person name="Fast N.M."/>
            <person name="Green B.R."/>
            <person name="Grisdale C."/>
            <person name="Hempe F."/>
            <person name="Henrissat B."/>
            <person name="Hoppner M.P."/>
            <person name="Ishida K.-I."/>
            <person name="Kim E."/>
            <person name="Koreny L."/>
            <person name="Kroth P.G."/>
            <person name="Liu Y."/>
            <person name="Malik S.-B."/>
            <person name="Maier U.G."/>
            <person name="McRose D."/>
            <person name="Mock T."/>
            <person name="Neilson J.A."/>
            <person name="Onodera N.T."/>
            <person name="Poole A.M."/>
            <person name="Pritham E.J."/>
            <person name="Richards T.A."/>
            <person name="Rocap G."/>
            <person name="Roy S.W."/>
            <person name="Sarai C."/>
            <person name="Schaack S."/>
            <person name="Shirato S."/>
            <person name="Slamovits C.H."/>
            <person name="Spencer D.F."/>
            <person name="Suzuki S."/>
            <person name="Worden A.Z."/>
            <person name="Zauner S."/>
            <person name="Barry K."/>
            <person name="Bell C."/>
            <person name="Bharti A.K."/>
            <person name="Crow J.A."/>
            <person name="Grimwood J."/>
            <person name="Kramer R."/>
            <person name="Lindquist E."/>
            <person name="Lucas S."/>
            <person name="Salamov A."/>
            <person name="McFadden G.I."/>
            <person name="Lane C.E."/>
            <person name="Keeling P.J."/>
            <person name="Gray M.W."/>
            <person name="Grigoriev I.V."/>
            <person name="Archibald J.M."/>
        </authorList>
    </citation>
    <scope>NUCLEOTIDE SEQUENCE</scope>
    <source>
        <strain evidence="5">CCMP2712</strain>
    </source>
</reference>
<dbReference type="GeneID" id="17301424"/>
<feature type="domain" description="Right handed beta helix" evidence="2">
    <location>
        <begin position="254"/>
        <end position="373"/>
    </location>
</feature>
<keyword evidence="5" id="KW-1185">Reference proteome</keyword>
<dbReference type="AlphaFoldDB" id="L1J8P9"/>